<sequence>MYYQPNGYSYPSYPYGNTPHHSNYMSRNEQGNYQQGFDTLLTAIKKEASAIDLYHRLAQVAPDQKQKNDIIHALQNKTAHLNHFTQLYSSLTGSQPMYQIDQVSFRSYEEGLQKAYEAGVEAYEEYRNNMLFPQNPLVQNMLLHASNCEKENLTRFEALNQTGIKDYGSNPYVVNIEKATKENDTFRTALWTGEYLQLALMSIGVGEDIGLEVHPDHDQFIRIEEGQGLVQMGDSEFNLDFQQEAYADYAIFVPAGKWHNLTNTGDRPIKLYSIYAPPEHPFGTVHETKAIAVAAEEDHHH</sequence>
<reference evidence="2 3" key="1">
    <citation type="submission" date="2016-10" db="EMBL/GenBank/DDBJ databases">
        <title>Draft genome sequences of four alkaliphilic bacteria belonging to the Anaerobacillus genus.</title>
        <authorList>
            <person name="Bassil N.M."/>
            <person name="Lloyd J.R."/>
        </authorList>
    </citation>
    <scope>NUCLEOTIDE SEQUENCE [LARGE SCALE GENOMIC DNA]</scope>
    <source>
        <strain evidence="2 3">DSM 15340</strain>
    </source>
</reference>
<protein>
    <submittedName>
        <fullName evidence="2">Cupin</fullName>
    </submittedName>
</protein>
<name>A0A1S2LV44_9BACI</name>
<dbReference type="InterPro" id="IPR009078">
    <property type="entry name" value="Ferritin-like_SF"/>
</dbReference>
<gene>
    <name evidence="2" type="ORF">BKP35_05140</name>
</gene>
<organism evidence="2 3">
    <name type="scientific">Anaerobacillus arseniciselenatis</name>
    <dbReference type="NCBI Taxonomy" id="85682"/>
    <lineage>
        <taxon>Bacteria</taxon>
        <taxon>Bacillati</taxon>
        <taxon>Bacillota</taxon>
        <taxon>Bacilli</taxon>
        <taxon>Bacillales</taxon>
        <taxon>Bacillaceae</taxon>
        <taxon>Anaerobacillus</taxon>
    </lineage>
</organism>
<dbReference type="PANTHER" id="PTHR43346:SF1">
    <property type="entry name" value="QUERCETIN 2,3-DIOXYGENASE-RELATED"/>
    <property type="match status" value="1"/>
</dbReference>
<dbReference type="InterPro" id="IPR014710">
    <property type="entry name" value="RmlC-like_jellyroll"/>
</dbReference>
<dbReference type="Gene3D" id="2.60.120.10">
    <property type="entry name" value="Jelly Rolls"/>
    <property type="match status" value="1"/>
</dbReference>
<accession>A0A1S2LV44</accession>
<proteinExistence type="predicted"/>
<dbReference type="AlphaFoldDB" id="A0A1S2LV44"/>
<dbReference type="SUPFAM" id="SSF51182">
    <property type="entry name" value="RmlC-like cupins"/>
    <property type="match status" value="1"/>
</dbReference>
<keyword evidence="3" id="KW-1185">Reference proteome</keyword>
<feature type="domain" description="Cupin type-2" evidence="1">
    <location>
        <begin position="200"/>
        <end position="275"/>
    </location>
</feature>
<dbReference type="InterPro" id="IPR052538">
    <property type="entry name" value="Flavonoid_dioxygenase-like"/>
</dbReference>
<dbReference type="SUPFAM" id="SSF47240">
    <property type="entry name" value="Ferritin-like"/>
    <property type="match status" value="1"/>
</dbReference>
<dbReference type="Proteomes" id="UP000180098">
    <property type="component" value="Unassembled WGS sequence"/>
</dbReference>
<evidence type="ECO:0000259" key="1">
    <source>
        <dbReference type="Pfam" id="PF07883"/>
    </source>
</evidence>
<dbReference type="EMBL" id="MLQQ01000002">
    <property type="protein sequence ID" value="OIJ15235.1"/>
    <property type="molecule type" value="Genomic_DNA"/>
</dbReference>
<dbReference type="Pfam" id="PF07883">
    <property type="entry name" value="Cupin_2"/>
    <property type="match status" value="1"/>
</dbReference>
<dbReference type="CDD" id="cd00657">
    <property type="entry name" value="Ferritin_like"/>
    <property type="match status" value="1"/>
</dbReference>
<comment type="caution">
    <text evidence="2">The sequence shown here is derived from an EMBL/GenBank/DDBJ whole genome shotgun (WGS) entry which is preliminary data.</text>
</comment>
<evidence type="ECO:0000313" key="2">
    <source>
        <dbReference type="EMBL" id="OIJ15235.1"/>
    </source>
</evidence>
<dbReference type="InterPro" id="IPR011051">
    <property type="entry name" value="RmlC_Cupin_sf"/>
</dbReference>
<dbReference type="CDD" id="cd02223">
    <property type="entry name" value="cupin_Bh2720-like"/>
    <property type="match status" value="1"/>
</dbReference>
<evidence type="ECO:0000313" key="3">
    <source>
        <dbReference type="Proteomes" id="UP000180098"/>
    </source>
</evidence>
<dbReference type="PANTHER" id="PTHR43346">
    <property type="entry name" value="LIGAND BINDING DOMAIN PROTEIN, PUTATIVE (AFU_ORTHOLOGUE AFUA_6G14370)-RELATED"/>
    <property type="match status" value="1"/>
</dbReference>
<dbReference type="RefSeq" id="WP_071312339.1">
    <property type="nucleotide sequence ID" value="NZ_MLQQ01000002.1"/>
</dbReference>
<dbReference type="InterPro" id="IPR013096">
    <property type="entry name" value="Cupin_2"/>
</dbReference>